<accession>A0A6J0C653</accession>
<dbReference type="Pfam" id="PF25372">
    <property type="entry name" value="DUF7885"/>
    <property type="match status" value="1"/>
</dbReference>
<sequence>MAITSDGVLEMTNSGNGAVTPHLPTEVLTHIMSYLFCADRSAAGQVCSHWREASLDMRFVNEQVVSLTRGSAADNLHVLMNILRHSTRPFYNFIFKDLELRKMEWFWEKFGPDMRSLILVNCDLGEKMLVAILKSCDNLRTLHINACRECLMSGRLLDDENDVKVLSEKLLNLKELSLASNRYLSDALFNRLVNICPNLISLSLSGCQISFHSGLYKKFYPSNSTVSHVSESVLTFCNILIFLNRQAKHLKYLSFSSTLIDGTALVTLCTIKDLKLESLKLQCCDQLTNVGIRSLTEHQTYLKVLDVSFCTRVTDASLVCICKNLVNLEALNIRRCRAVTDHGVKQIRRLKHLKELDISECEQLTSECITDGLCAAEGEDNEGNENNENLVDFNHLVPKTHVAKSVPSEQRRINNNLEKLYANALNLDEKSILSIATSCPKLILLDIGYCFNAITDSSIQMIFKELVLLRSLTLSRCDKVSDLGLTGMGAGNRENLEKTWTQSYIEVPEPQLRIRLGSRVEEEIWRDAKRKREVKKMCEDLSMLFDNDVCSGFSLARLKGLKELDLAGCNKITDVSLKYAFNFPELRLLDLSLCQQITHEGLDFLTRNNQALEELHLSQCHNVTDMGIAYIARRLHRLKSLYLQGCSQLTDHSLDSIKIHCTALQFLDVKACRGMSIAGIESLIHLNIDYSRESEDLMQCKKPPPAPPMRR</sequence>
<evidence type="ECO:0000256" key="1">
    <source>
        <dbReference type="ARBA" id="ARBA00022786"/>
    </source>
</evidence>
<dbReference type="OrthoDB" id="27842at2759"/>
<name>A0A6J0C653_NEOLC</name>
<protein>
    <submittedName>
        <fullName evidence="4">F-box/LRR-repeat protein fbxl-1 isoform X1</fullName>
    </submittedName>
</protein>
<gene>
    <name evidence="4" type="primary">LOC107225826</name>
</gene>
<feature type="domain" description="F-box" evidence="2">
    <location>
        <begin position="23"/>
        <end position="63"/>
    </location>
</feature>
<keyword evidence="1" id="KW-0833">Ubl conjugation pathway</keyword>
<evidence type="ECO:0000313" key="4">
    <source>
        <dbReference type="RefSeq" id="XP_015521905.1"/>
    </source>
</evidence>
<keyword evidence="3" id="KW-1185">Reference proteome</keyword>
<organism evidence="4">
    <name type="scientific">Neodiprion lecontei</name>
    <name type="common">Redheaded pine sawfly</name>
    <dbReference type="NCBI Taxonomy" id="441921"/>
    <lineage>
        <taxon>Eukaryota</taxon>
        <taxon>Metazoa</taxon>
        <taxon>Ecdysozoa</taxon>
        <taxon>Arthropoda</taxon>
        <taxon>Hexapoda</taxon>
        <taxon>Insecta</taxon>
        <taxon>Pterygota</taxon>
        <taxon>Neoptera</taxon>
        <taxon>Endopterygota</taxon>
        <taxon>Hymenoptera</taxon>
        <taxon>Tenthredinoidea</taxon>
        <taxon>Diprionidae</taxon>
        <taxon>Diprioninae</taxon>
        <taxon>Neodiprion</taxon>
    </lineage>
</organism>
<dbReference type="SUPFAM" id="SSF81383">
    <property type="entry name" value="F-box domain"/>
    <property type="match status" value="1"/>
</dbReference>
<dbReference type="AlphaFoldDB" id="A0A6J0C653"/>
<dbReference type="InParanoid" id="A0A6J0C653"/>
<dbReference type="FunCoup" id="A0A6J0C653">
    <property type="interactions" value="17"/>
</dbReference>
<dbReference type="InterPro" id="IPR006553">
    <property type="entry name" value="Leu-rich_rpt_Cys-con_subtyp"/>
</dbReference>
<dbReference type="GeneID" id="107225826"/>
<dbReference type="PANTHER" id="PTHR13382">
    <property type="entry name" value="MITOCHONDRIAL ATP SYNTHASE COUPLING FACTOR B"/>
    <property type="match status" value="1"/>
</dbReference>
<dbReference type="SMART" id="SM00367">
    <property type="entry name" value="LRR_CC"/>
    <property type="match status" value="12"/>
</dbReference>
<dbReference type="RefSeq" id="XP_015521905.1">
    <property type="nucleotide sequence ID" value="XM_015666419.2"/>
</dbReference>
<dbReference type="GO" id="GO:0005737">
    <property type="term" value="C:cytoplasm"/>
    <property type="evidence" value="ECO:0007669"/>
    <property type="project" value="TreeGrafter"/>
</dbReference>
<dbReference type="SMART" id="SM00256">
    <property type="entry name" value="FBOX"/>
    <property type="match status" value="1"/>
</dbReference>
<dbReference type="PANTHER" id="PTHR13382:SF67">
    <property type="entry name" value="SCF E3 UBIQUITIN LIGASE COMPLEX F-BOX PROTEIN POF2"/>
    <property type="match status" value="1"/>
</dbReference>
<dbReference type="Pfam" id="PF12937">
    <property type="entry name" value="F-box-like"/>
    <property type="match status" value="1"/>
</dbReference>
<dbReference type="InterPro" id="IPR001810">
    <property type="entry name" value="F-box_dom"/>
</dbReference>
<dbReference type="SUPFAM" id="SSF52047">
    <property type="entry name" value="RNI-like"/>
    <property type="match status" value="3"/>
</dbReference>
<evidence type="ECO:0000259" key="2">
    <source>
        <dbReference type="SMART" id="SM00256"/>
    </source>
</evidence>
<dbReference type="InterPro" id="IPR057207">
    <property type="entry name" value="FBXL15_LRR"/>
</dbReference>
<dbReference type="InterPro" id="IPR036047">
    <property type="entry name" value="F-box-like_dom_sf"/>
</dbReference>
<dbReference type="InterPro" id="IPR032675">
    <property type="entry name" value="LRR_dom_sf"/>
</dbReference>
<dbReference type="InterPro" id="IPR050648">
    <property type="entry name" value="F-box_LRR-repeat"/>
</dbReference>
<dbReference type="Gene3D" id="3.80.10.10">
    <property type="entry name" value="Ribonuclease Inhibitor"/>
    <property type="match status" value="4"/>
</dbReference>
<dbReference type="KEGG" id="nlo:107225826"/>
<dbReference type="InterPro" id="IPR001611">
    <property type="entry name" value="Leu-rich_rpt"/>
</dbReference>
<dbReference type="Pfam" id="PF13516">
    <property type="entry name" value="LRR_6"/>
    <property type="match status" value="1"/>
</dbReference>
<reference evidence="4" key="1">
    <citation type="submission" date="2025-08" db="UniProtKB">
        <authorList>
            <consortium name="RefSeq"/>
        </authorList>
    </citation>
    <scope>IDENTIFICATION</scope>
    <source>
        <tissue evidence="4">Thorax and Abdomen</tissue>
    </source>
</reference>
<dbReference type="Proteomes" id="UP000829291">
    <property type="component" value="Chromosome 1"/>
</dbReference>
<evidence type="ECO:0000313" key="3">
    <source>
        <dbReference type="Proteomes" id="UP000829291"/>
    </source>
</evidence>
<proteinExistence type="predicted"/>